<dbReference type="AlphaFoldDB" id="A0A0C9ZY51"/>
<evidence type="ECO:0000313" key="2">
    <source>
        <dbReference type="Proteomes" id="UP000054018"/>
    </source>
</evidence>
<organism evidence="1 2">
    <name type="scientific">Pisolithus microcarpus 441</name>
    <dbReference type="NCBI Taxonomy" id="765257"/>
    <lineage>
        <taxon>Eukaryota</taxon>
        <taxon>Fungi</taxon>
        <taxon>Dikarya</taxon>
        <taxon>Basidiomycota</taxon>
        <taxon>Agaricomycotina</taxon>
        <taxon>Agaricomycetes</taxon>
        <taxon>Agaricomycetidae</taxon>
        <taxon>Boletales</taxon>
        <taxon>Sclerodermatineae</taxon>
        <taxon>Pisolithaceae</taxon>
        <taxon>Pisolithus</taxon>
    </lineage>
</organism>
<sequence length="97" mass="10996">MSQHKSQASAYRYCIHLNFSLFTAGWSLGREHREDNLSFVVESHLRAWRDMRTSTAPVLPVRGQIVPHADDGEAFHIPLHSMQLPSCFSSGMRCLSP</sequence>
<protein>
    <submittedName>
        <fullName evidence="1">Uncharacterized protein</fullName>
    </submittedName>
</protein>
<name>A0A0C9ZY51_9AGAM</name>
<accession>A0A0C9ZY51</accession>
<keyword evidence="2" id="KW-1185">Reference proteome</keyword>
<dbReference type="HOGENOM" id="CLU_2347527_0_0_1"/>
<proteinExistence type="predicted"/>
<reference evidence="1 2" key="1">
    <citation type="submission" date="2014-04" db="EMBL/GenBank/DDBJ databases">
        <authorList>
            <consortium name="DOE Joint Genome Institute"/>
            <person name="Kuo A."/>
            <person name="Kohler A."/>
            <person name="Costa M.D."/>
            <person name="Nagy L.G."/>
            <person name="Floudas D."/>
            <person name="Copeland A."/>
            <person name="Barry K.W."/>
            <person name="Cichocki N."/>
            <person name="Veneault-Fourrey C."/>
            <person name="LaButti K."/>
            <person name="Lindquist E.A."/>
            <person name="Lipzen A."/>
            <person name="Lundell T."/>
            <person name="Morin E."/>
            <person name="Murat C."/>
            <person name="Sun H."/>
            <person name="Tunlid A."/>
            <person name="Henrissat B."/>
            <person name="Grigoriev I.V."/>
            <person name="Hibbett D.S."/>
            <person name="Martin F."/>
            <person name="Nordberg H.P."/>
            <person name="Cantor M.N."/>
            <person name="Hua S.X."/>
        </authorList>
    </citation>
    <scope>NUCLEOTIDE SEQUENCE [LARGE SCALE GENOMIC DNA]</scope>
    <source>
        <strain evidence="1 2">441</strain>
    </source>
</reference>
<gene>
    <name evidence="1" type="ORF">PISMIDRAFT_397063</name>
</gene>
<dbReference type="Proteomes" id="UP000054018">
    <property type="component" value="Unassembled WGS sequence"/>
</dbReference>
<evidence type="ECO:0000313" key="1">
    <source>
        <dbReference type="EMBL" id="KIK24623.1"/>
    </source>
</evidence>
<reference evidence="2" key="2">
    <citation type="submission" date="2015-01" db="EMBL/GenBank/DDBJ databases">
        <title>Evolutionary Origins and Diversification of the Mycorrhizal Mutualists.</title>
        <authorList>
            <consortium name="DOE Joint Genome Institute"/>
            <consortium name="Mycorrhizal Genomics Consortium"/>
            <person name="Kohler A."/>
            <person name="Kuo A."/>
            <person name="Nagy L.G."/>
            <person name="Floudas D."/>
            <person name="Copeland A."/>
            <person name="Barry K.W."/>
            <person name="Cichocki N."/>
            <person name="Veneault-Fourrey C."/>
            <person name="LaButti K."/>
            <person name="Lindquist E.A."/>
            <person name="Lipzen A."/>
            <person name="Lundell T."/>
            <person name="Morin E."/>
            <person name="Murat C."/>
            <person name="Riley R."/>
            <person name="Ohm R."/>
            <person name="Sun H."/>
            <person name="Tunlid A."/>
            <person name="Henrissat B."/>
            <person name="Grigoriev I.V."/>
            <person name="Hibbett D.S."/>
            <person name="Martin F."/>
        </authorList>
    </citation>
    <scope>NUCLEOTIDE SEQUENCE [LARGE SCALE GENOMIC DNA]</scope>
    <source>
        <strain evidence="2">441</strain>
    </source>
</reference>
<dbReference type="EMBL" id="KN833714">
    <property type="protein sequence ID" value="KIK24623.1"/>
    <property type="molecule type" value="Genomic_DNA"/>
</dbReference>